<keyword evidence="1" id="KW-0472">Membrane</keyword>
<organism evidence="4">
    <name type="scientific">Brugia timori</name>
    <dbReference type="NCBI Taxonomy" id="42155"/>
    <lineage>
        <taxon>Eukaryota</taxon>
        <taxon>Metazoa</taxon>
        <taxon>Ecdysozoa</taxon>
        <taxon>Nematoda</taxon>
        <taxon>Chromadorea</taxon>
        <taxon>Rhabditida</taxon>
        <taxon>Spirurina</taxon>
        <taxon>Spiruromorpha</taxon>
        <taxon>Filarioidea</taxon>
        <taxon>Onchocercidae</taxon>
        <taxon>Brugia</taxon>
    </lineage>
</organism>
<evidence type="ECO:0000313" key="3">
    <source>
        <dbReference type="Proteomes" id="UP000280834"/>
    </source>
</evidence>
<keyword evidence="1" id="KW-0812">Transmembrane</keyword>
<protein>
    <submittedName>
        <fullName evidence="4">Ovule protein</fullName>
    </submittedName>
</protein>
<accession>A0A0R3QBH4</accession>
<reference evidence="2 3" key="2">
    <citation type="submission" date="2018-11" db="EMBL/GenBank/DDBJ databases">
        <authorList>
            <consortium name="Pathogen Informatics"/>
        </authorList>
    </citation>
    <scope>NUCLEOTIDE SEQUENCE [LARGE SCALE GENOMIC DNA]</scope>
</reference>
<name>A0A0R3QBH4_9BILA</name>
<proteinExistence type="predicted"/>
<reference evidence="4" key="1">
    <citation type="submission" date="2017-02" db="UniProtKB">
        <authorList>
            <consortium name="WormBaseParasite"/>
        </authorList>
    </citation>
    <scope>IDENTIFICATION</scope>
</reference>
<dbReference type="AlphaFoldDB" id="A0A0R3QBH4"/>
<evidence type="ECO:0000256" key="1">
    <source>
        <dbReference type="SAM" id="Phobius"/>
    </source>
</evidence>
<feature type="transmembrane region" description="Helical" evidence="1">
    <location>
        <begin position="30"/>
        <end position="53"/>
    </location>
</feature>
<gene>
    <name evidence="2" type="ORF">BTMF_LOCUS3007</name>
</gene>
<sequence length="83" mass="9591">MQLPDRYIWKPLNVTSVLTIEMYSVPPHKVVLKVIAAHFSIMHDFVLLFLAIYQHDYAYCPQDGKIVHKLIPNIVYPQLGVAE</sequence>
<dbReference type="EMBL" id="UZAG01002628">
    <property type="protein sequence ID" value="VDO13829.1"/>
    <property type="molecule type" value="Genomic_DNA"/>
</dbReference>
<evidence type="ECO:0000313" key="4">
    <source>
        <dbReference type="WBParaSite" id="BTMF_0000369901-mRNA-1"/>
    </source>
</evidence>
<dbReference type="Proteomes" id="UP000280834">
    <property type="component" value="Unassembled WGS sequence"/>
</dbReference>
<evidence type="ECO:0000313" key="2">
    <source>
        <dbReference type="EMBL" id="VDO13829.1"/>
    </source>
</evidence>
<dbReference type="WBParaSite" id="BTMF_0000369901-mRNA-1">
    <property type="protein sequence ID" value="BTMF_0000369901-mRNA-1"/>
    <property type="gene ID" value="BTMF_0000369901"/>
</dbReference>
<keyword evidence="3" id="KW-1185">Reference proteome</keyword>
<keyword evidence="1" id="KW-1133">Transmembrane helix</keyword>